<dbReference type="PROSITE" id="PS50405">
    <property type="entry name" value="GST_CTER"/>
    <property type="match status" value="1"/>
</dbReference>
<evidence type="ECO:0000259" key="3">
    <source>
        <dbReference type="PROSITE" id="PS50405"/>
    </source>
</evidence>
<evidence type="ECO:0000259" key="2">
    <source>
        <dbReference type="PROSITE" id="PS50404"/>
    </source>
</evidence>
<dbReference type="PROSITE" id="PS50404">
    <property type="entry name" value="GST_NTER"/>
    <property type="match status" value="1"/>
</dbReference>
<protein>
    <submittedName>
        <fullName evidence="4">Glutathione S-transferase</fullName>
    </submittedName>
</protein>
<evidence type="ECO:0000313" key="4">
    <source>
        <dbReference type="EMBL" id="PCI97145.1"/>
    </source>
</evidence>
<dbReference type="EMBL" id="NVUS01000033">
    <property type="protein sequence ID" value="PCI97145.1"/>
    <property type="molecule type" value="Genomic_DNA"/>
</dbReference>
<sequence>MKLYGSDQSGHSYKVRLFLTLAQIEHEYIWVDLMLARKDRPADFMVAAKHGEVPVLIDGDLTICQSNAILQHLAEKTGQYAGNHEVNEWLSWEANRIGFSLPNYRFARIWQKPPQEIMDYLLGRLLFDLKILNKNLDGKNYLVADSLTIADLSNSAYMFWLDDVGIDVNEYPNVKRWLNNIAALPHYQPPTILMAKP</sequence>
<evidence type="ECO:0000256" key="1">
    <source>
        <dbReference type="RuleBase" id="RU003494"/>
    </source>
</evidence>
<gene>
    <name evidence="4" type="ORF">COB13_16315</name>
</gene>
<accession>A0A2A4YS55</accession>
<dbReference type="GO" id="GO:0016740">
    <property type="term" value="F:transferase activity"/>
    <property type="evidence" value="ECO:0007669"/>
    <property type="project" value="UniProtKB-KW"/>
</dbReference>
<reference key="1">
    <citation type="submission" date="2017-08" db="EMBL/GenBank/DDBJ databases">
        <title>A dynamic microbial community with high functional redundancy inhabits the cold, oxic subseafloor aquifer.</title>
        <authorList>
            <person name="Tully B.J."/>
            <person name="Wheat C.G."/>
            <person name="Glazer B.T."/>
            <person name="Huber J.A."/>
        </authorList>
    </citation>
    <scope>NUCLEOTIDE SEQUENCE [LARGE SCALE GENOMIC DNA]</scope>
</reference>
<dbReference type="InterPro" id="IPR004045">
    <property type="entry name" value="Glutathione_S-Trfase_N"/>
</dbReference>
<dbReference type="PANTHER" id="PTHR44051:SF2">
    <property type="entry name" value="HYPOTHETICAL GLUTATHIONE S-TRANSFERASE LIKE PROTEIN"/>
    <property type="match status" value="1"/>
</dbReference>
<dbReference type="Gene3D" id="3.40.30.10">
    <property type="entry name" value="Glutaredoxin"/>
    <property type="match status" value="1"/>
</dbReference>
<reference evidence="4" key="2">
    <citation type="journal article" date="2018" name="ISME J.">
        <title>A dynamic microbial community with high functional redundancy inhabits the cold, oxic subseafloor aquifer.</title>
        <authorList>
            <person name="Tully B.J."/>
            <person name="Wheat C.G."/>
            <person name="Glazer B.T."/>
            <person name="Huber J.A."/>
        </authorList>
    </citation>
    <scope>NUCLEOTIDE SEQUENCE</scope>
    <source>
        <strain evidence="4">NORP83</strain>
    </source>
</reference>
<organism evidence="4">
    <name type="scientific">OCS116 cluster bacterium</name>
    <dbReference type="NCBI Taxonomy" id="2030921"/>
    <lineage>
        <taxon>Bacteria</taxon>
        <taxon>Pseudomonadati</taxon>
        <taxon>Pseudomonadota</taxon>
        <taxon>Alphaproteobacteria</taxon>
        <taxon>OCS116 cluster</taxon>
    </lineage>
</organism>
<dbReference type="AlphaFoldDB" id="A0A2A4YS55"/>
<name>A0A2A4YS55_9PROT</name>
<dbReference type="InterPro" id="IPR004046">
    <property type="entry name" value="GST_C"/>
</dbReference>
<feature type="domain" description="GST C-terminal" evidence="3">
    <location>
        <begin position="79"/>
        <end position="197"/>
    </location>
</feature>
<dbReference type="SUPFAM" id="SSF52833">
    <property type="entry name" value="Thioredoxin-like"/>
    <property type="match status" value="1"/>
</dbReference>
<dbReference type="InterPro" id="IPR036249">
    <property type="entry name" value="Thioredoxin-like_sf"/>
</dbReference>
<comment type="caution">
    <text evidence="4">The sequence shown here is derived from an EMBL/GenBank/DDBJ whole genome shotgun (WGS) entry which is preliminary data.</text>
</comment>
<proteinExistence type="inferred from homology"/>
<dbReference type="PANTHER" id="PTHR44051">
    <property type="entry name" value="GLUTATHIONE S-TRANSFERASE-RELATED"/>
    <property type="match status" value="1"/>
</dbReference>
<comment type="similarity">
    <text evidence="1">Belongs to the GST superfamily.</text>
</comment>
<dbReference type="InterPro" id="IPR040079">
    <property type="entry name" value="Glutathione_S-Trfase"/>
</dbReference>
<dbReference type="InterPro" id="IPR010987">
    <property type="entry name" value="Glutathione-S-Trfase_C-like"/>
</dbReference>
<dbReference type="SFLD" id="SFLDS00019">
    <property type="entry name" value="Glutathione_Transferase_(cytos"/>
    <property type="match status" value="1"/>
</dbReference>
<dbReference type="Pfam" id="PF00043">
    <property type="entry name" value="GST_C"/>
    <property type="match status" value="1"/>
</dbReference>
<dbReference type="SFLD" id="SFLDG00358">
    <property type="entry name" value="Main_(cytGST)"/>
    <property type="match status" value="1"/>
</dbReference>
<feature type="domain" description="GST N-terminal" evidence="2">
    <location>
        <begin position="1"/>
        <end position="81"/>
    </location>
</feature>
<dbReference type="SUPFAM" id="SSF47616">
    <property type="entry name" value="GST C-terminal domain-like"/>
    <property type="match status" value="1"/>
</dbReference>
<keyword evidence="4" id="KW-0808">Transferase</keyword>
<dbReference type="InterPro" id="IPR036282">
    <property type="entry name" value="Glutathione-S-Trfase_C_sf"/>
</dbReference>
<dbReference type="Pfam" id="PF02798">
    <property type="entry name" value="GST_N"/>
    <property type="match status" value="1"/>
</dbReference>
<dbReference type="Gene3D" id="1.20.1050.10">
    <property type="match status" value="1"/>
</dbReference>